<dbReference type="Gene3D" id="3.30.1330.40">
    <property type="entry name" value="RutC-like"/>
    <property type="match status" value="1"/>
</dbReference>
<dbReference type="GO" id="GO:0005634">
    <property type="term" value="C:nucleus"/>
    <property type="evidence" value="ECO:0007669"/>
    <property type="project" value="UniProtKB-SubCell"/>
</dbReference>
<comment type="subcellular location">
    <subcellularLocation>
        <location evidence="1">Nucleus</location>
    </subcellularLocation>
</comment>
<keyword evidence="10" id="KW-1185">Reference proteome</keyword>
<evidence type="ECO:0000313" key="10">
    <source>
        <dbReference type="Proteomes" id="UP001163105"/>
    </source>
</evidence>
<evidence type="ECO:0000256" key="6">
    <source>
        <dbReference type="ARBA" id="ARBA00023163"/>
    </source>
</evidence>
<dbReference type="PROSITE" id="PS00498">
    <property type="entry name" value="TYROSINASE_2"/>
    <property type="match status" value="1"/>
</dbReference>
<evidence type="ECO:0000256" key="1">
    <source>
        <dbReference type="ARBA" id="ARBA00004123"/>
    </source>
</evidence>
<dbReference type="AlphaFoldDB" id="A0AB34G985"/>
<dbReference type="SUPFAM" id="SSF48056">
    <property type="entry name" value="Di-copper centre-containing domain"/>
    <property type="match status" value="1"/>
</dbReference>
<gene>
    <name evidence="9" type="ORF">O9K51_02051</name>
</gene>
<dbReference type="InterPro" id="IPR035959">
    <property type="entry name" value="RutC-like_sf"/>
</dbReference>
<keyword evidence="5" id="KW-0238">DNA-binding</keyword>
<dbReference type="Pfam" id="PF00264">
    <property type="entry name" value="Tyrosinase"/>
    <property type="match status" value="1"/>
</dbReference>
<dbReference type="InterPro" id="IPR052202">
    <property type="entry name" value="Yeast_MetPath_Reg"/>
</dbReference>
<keyword evidence="7" id="KW-0539">Nucleus</keyword>
<dbReference type="Proteomes" id="UP001163105">
    <property type="component" value="Unassembled WGS sequence"/>
</dbReference>
<dbReference type="PANTHER" id="PTHR47782">
    <property type="entry name" value="ZN(II)2CYS6 TRANSCRIPTION FACTOR (EUROFUNG)-RELATED"/>
    <property type="match status" value="1"/>
</dbReference>
<reference evidence="9" key="1">
    <citation type="submission" date="2023-01" db="EMBL/GenBank/DDBJ databases">
        <title>The growth and conidiation of Purpureocillium lavendulum are regulated by nitrogen source and histone H3K14 acetylation.</title>
        <authorList>
            <person name="Tang P."/>
            <person name="Han J."/>
            <person name="Zhang C."/>
            <person name="Tang P."/>
            <person name="Qi F."/>
            <person name="Zhang K."/>
            <person name="Liang L."/>
        </authorList>
    </citation>
    <scope>NUCLEOTIDE SEQUENCE</scope>
    <source>
        <strain evidence="9">YMF1.00683</strain>
    </source>
</reference>
<evidence type="ECO:0000256" key="3">
    <source>
        <dbReference type="ARBA" id="ARBA00022833"/>
    </source>
</evidence>
<dbReference type="GO" id="GO:0043565">
    <property type="term" value="F:sequence-specific DNA binding"/>
    <property type="evidence" value="ECO:0007669"/>
    <property type="project" value="TreeGrafter"/>
</dbReference>
<dbReference type="EMBL" id="JAQHRD010000001">
    <property type="protein sequence ID" value="KAJ6447276.1"/>
    <property type="molecule type" value="Genomic_DNA"/>
</dbReference>
<dbReference type="GO" id="GO:0008270">
    <property type="term" value="F:zinc ion binding"/>
    <property type="evidence" value="ECO:0007669"/>
    <property type="project" value="InterPro"/>
</dbReference>
<accession>A0AB34G985</accession>
<comment type="caution">
    <text evidence="9">The sequence shown here is derived from an EMBL/GenBank/DDBJ whole genome shotgun (WGS) entry which is preliminary data.</text>
</comment>
<keyword evidence="4" id="KW-0805">Transcription regulation</keyword>
<dbReference type="CDD" id="cd12148">
    <property type="entry name" value="fungal_TF_MHR"/>
    <property type="match status" value="1"/>
</dbReference>
<protein>
    <submittedName>
        <fullName evidence="9">Restless-like transposase</fullName>
    </submittedName>
</protein>
<dbReference type="InterPro" id="IPR007219">
    <property type="entry name" value="XnlR_reg_dom"/>
</dbReference>
<dbReference type="SUPFAM" id="SSF55298">
    <property type="entry name" value="YjgF-like"/>
    <property type="match status" value="1"/>
</dbReference>
<proteinExistence type="predicted"/>
<dbReference type="InterPro" id="IPR006175">
    <property type="entry name" value="YjgF/YER057c/UK114"/>
</dbReference>
<dbReference type="PANTHER" id="PTHR47782:SF12">
    <property type="entry name" value="ZN(II)2CYS6 TRANSCRIPTION FACTOR (EUROFUNG)"/>
    <property type="match status" value="1"/>
</dbReference>
<evidence type="ECO:0000256" key="4">
    <source>
        <dbReference type="ARBA" id="ARBA00023015"/>
    </source>
</evidence>
<dbReference type="GO" id="GO:0045944">
    <property type="term" value="P:positive regulation of transcription by RNA polymerase II"/>
    <property type="evidence" value="ECO:0007669"/>
    <property type="project" value="TreeGrafter"/>
</dbReference>
<dbReference type="SMART" id="SM00906">
    <property type="entry name" value="Fungal_trans"/>
    <property type="match status" value="1"/>
</dbReference>
<dbReference type="Gene3D" id="1.10.1280.10">
    <property type="entry name" value="Di-copper center containing domain from catechol oxidase"/>
    <property type="match status" value="1"/>
</dbReference>
<keyword evidence="2" id="KW-0479">Metal-binding</keyword>
<keyword evidence="3" id="KW-0862">Zinc</keyword>
<dbReference type="CDD" id="cd00448">
    <property type="entry name" value="YjgF_YER057c_UK114_family"/>
    <property type="match status" value="1"/>
</dbReference>
<dbReference type="Pfam" id="PF04082">
    <property type="entry name" value="Fungal_trans"/>
    <property type="match status" value="1"/>
</dbReference>
<dbReference type="Pfam" id="PF01042">
    <property type="entry name" value="Ribonuc_L-PSP"/>
    <property type="match status" value="1"/>
</dbReference>
<evidence type="ECO:0000256" key="7">
    <source>
        <dbReference type="ARBA" id="ARBA00023242"/>
    </source>
</evidence>
<feature type="domain" description="Tyrosinase copper-binding" evidence="8">
    <location>
        <begin position="982"/>
        <end position="993"/>
    </location>
</feature>
<dbReference type="InterPro" id="IPR008922">
    <property type="entry name" value="Di-copper_centre_dom_sf"/>
</dbReference>
<evidence type="ECO:0000259" key="8">
    <source>
        <dbReference type="PROSITE" id="PS00498"/>
    </source>
</evidence>
<sequence>MSPNGQAYLVRPDAPEGSARFPQARFAPASGHRTLYVSGTACVRPTDGTWPGVTDNGDGTLTLDIRTQTAAVLDNIDTIISGATDGKGGVQNLIDAVVYLVDMKRDYAGMNEEWNRVFATRASAPARATVGVKELPDPRMIVEVKAVAVVDIYVRALEQRVRDLEAGAGRESSQQMITVQVDEDPTAVAHNHHELYQDLAVDDSTVAQPIDTNIPSMTLLEAGEASKQHFDQRFMRLEPPLLSPPSLASPPAGAEEPPTFARELHTLSLGATAERHLGSTSGLSFAKITQRILKRLTPDKADFVFAPNQEDVAGASFFNFNSPSDVFNDSLYEDLSESISVHPLLFSDLFLADNMDASSNVGALAWPSDEQHVERLVHFYFAHSHTLYPILDKAEVMETVRKIKGKPHELACQSALQNFRLWMVLAIGSTAYSSLSLTEESESMGYYEKALQYVDQALEQDEMSALEALMLQVSYSFFNQLGPNTWFLVGTAARLALGLGLHTPSAYDGSPFNVQQRRKRIFFSIYMMDRVVSIALGRPFAIHDDDIEVAPFTDFDHEDSASGDMHLSKCLLQPPVLSVPLHILRLRQLASKISRLVYKRGGADRSMQGRHRVLASLHEELLQWRRSMPFPLPDTTELIPHLHTLWYDFNYYTHLAMIYRPSPLCPAPSADTLQILGTAASMSLRQAFAMHKQRRFAYNWLNFLAIFTSTLSLVYAITARPGDMPAVLKETKAVEDLGLAIQLFETFAIKFAAAQNICRMIQEIARRYNDISAQRHNGSVFQLSYTPSYTLLFAGLGILAGHALPMDGSGGSDEEEFKQLVATIQEKVYWEWPKYASAPEQSPIFNGDPYSLGGNGDFVPHEGEPVRSPNDLPIPASGMQLPPGLGGGYVTTGPFANMSINLGPLDSVAYNPRQIKRDVGPAMTTRYANYTTVLDLLCKPTIEEFRYLSEGVPYTGDIGPHIAGHVTIGGDPGGDLFISPGDPVFYTHHGMMDRMWTLWQAIDPEARRDGLGGDEVYGHITWANTPPSRKTALNDTIDLGYAGDSIQIADVMDTLSGPLCYFYL</sequence>
<dbReference type="GO" id="GO:0006351">
    <property type="term" value="P:DNA-templated transcription"/>
    <property type="evidence" value="ECO:0007669"/>
    <property type="project" value="InterPro"/>
</dbReference>
<dbReference type="GO" id="GO:0000981">
    <property type="term" value="F:DNA-binding transcription factor activity, RNA polymerase II-specific"/>
    <property type="evidence" value="ECO:0007669"/>
    <property type="project" value="TreeGrafter"/>
</dbReference>
<dbReference type="InterPro" id="IPR002227">
    <property type="entry name" value="Tyrosinase_Cu-bd"/>
</dbReference>
<keyword evidence="6" id="KW-0804">Transcription</keyword>
<name>A0AB34G985_9HYPO</name>
<evidence type="ECO:0000256" key="2">
    <source>
        <dbReference type="ARBA" id="ARBA00022723"/>
    </source>
</evidence>
<dbReference type="GO" id="GO:0016491">
    <property type="term" value="F:oxidoreductase activity"/>
    <property type="evidence" value="ECO:0007669"/>
    <property type="project" value="InterPro"/>
</dbReference>
<organism evidence="9 10">
    <name type="scientific">Purpureocillium lavendulum</name>
    <dbReference type="NCBI Taxonomy" id="1247861"/>
    <lineage>
        <taxon>Eukaryota</taxon>
        <taxon>Fungi</taxon>
        <taxon>Dikarya</taxon>
        <taxon>Ascomycota</taxon>
        <taxon>Pezizomycotina</taxon>
        <taxon>Sordariomycetes</taxon>
        <taxon>Hypocreomycetidae</taxon>
        <taxon>Hypocreales</taxon>
        <taxon>Ophiocordycipitaceae</taxon>
        <taxon>Purpureocillium</taxon>
    </lineage>
</organism>
<evidence type="ECO:0000313" key="9">
    <source>
        <dbReference type="EMBL" id="KAJ6447276.1"/>
    </source>
</evidence>
<evidence type="ECO:0000256" key="5">
    <source>
        <dbReference type="ARBA" id="ARBA00023125"/>
    </source>
</evidence>